<protein>
    <submittedName>
        <fullName evidence="1">DUF535 family protein</fullName>
    </submittedName>
</protein>
<dbReference type="EMBL" id="JBHRZO010000012">
    <property type="protein sequence ID" value="MFC3847565.1"/>
    <property type="molecule type" value="Genomic_DNA"/>
</dbReference>
<dbReference type="Pfam" id="PF04393">
    <property type="entry name" value="DUF535"/>
    <property type="match status" value="1"/>
</dbReference>
<dbReference type="InterPro" id="IPR007488">
    <property type="entry name" value="DUF535"/>
</dbReference>
<proteinExistence type="predicted"/>
<gene>
    <name evidence="1" type="ORF">ACFOPX_03300</name>
</gene>
<evidence type="ECO:0000313" key="2">
    <source>
        <dbReference type="Proteomes" id="UP001595783"/>
    </source>
</evidence>
<name>A0ABV7ZHC1_9HELI</name>
<keyword evidence="2" id="KW-1185">Reference proteome</keyword>
<sequence>MLITVIQSISGIEPEHIKFLTKYCYCQPAFFLVELQIILTRVLGLNKTLGIPNVAQISYIRYAGYQGLARDYDDLFMQCGAVLVEIGGRTYYDLPHTRKDLSHYPSKTLHP</sequence>
<reference evidence="2" key="1">
    <citation type="journal article" date="2019" name="Int. J. Syst. Evol. Microbiol.">
        <title>The Global Catalogue of Microorganisms (GCM) 10K type strain sequencing project: providing services to taxonomists for standard genome sequencing and annotation.</title>
        <authorList>
            <consortium name="The Broad Institute Genomics Platform"/>
            <consortium name="The Broad Institute Genome Sequencing Center for Infectious Disease"/>
            <person name="Wu L."/>
            <person name="Ma J."/>
        </authorList>
    </citation>
    <scope>NUCLEOTIDE SEQUENCE [LARGE SCALE GENOMIC DNA]</scope>
    <source>
        <strain evidence="2">CCUG 53816</strain>
    </source>
</reference>
<organism evidence="1 2">
    <name type="scientific">Helicobacter baculiformis</name>
    <dbReference type="NCBI Taxonomy" id="427351"/>
    <lineage>
        <taxon>Bacteria</taxon>
        <taxon>Pseudomonadati</taxon>
        <taxon>Campylobacterota</taxon>
        <taxon>Epsilonproteobacteria</taxon>
        <taxon>Campylobacterales</taxon>
        <taxon>Helicobacteraceae</taxon>
        <taxon>Helicobacter</taxon>
    </lineage>
</organism>
<accession>A0ABV7ZHC1</accession>
<comment type="caution">
    <text evidence="1">The sequence shown here is derived from an EMBL/GenBank/DDBJ whole genome shotgun (WGS) entry which is preliminary data.</text>
</comment>
<dbReference type="Proteomes" id="UP001595783">
    <property type="component" value="Unassembled WGS sequence"/>
</dbReference>
<dbReference type="RefSeq" id="WP_233709078.1">
    <property type="nucleotide sequence ID" value="NZ_FZMF01000069.1"/>
</dbReference>
<evidence type="ECO:0000313" key="1">
    <source>
        <dbReference type="EMBL" id="MFC3847565.1"/>
    </source>
</evidence>